<protein>
    <submittedName>
        <fullName evidence="2">Uncharacterized protein</fullName>
    </submittedName>
</protein>
<accession>A0A2H0YYD8</accession>
<reference evidence="3" key="1">
    <citation type="submission" date="2017-09" db="EMBL/GenBank/DDBJ databases">
        <title>Depth-based differentiation of microbial function through sediment-hosted aquifers and enrichment of novel symbionts in the deep terrestrial subsurface.</title>
        <authorList>
            <person name="Probst A.J."/>
            <person name="Ladd B."/>
            <person name="Jarett J.K."/>
            <person name="Geller-Mcgrath D.E."/>
            <person name="Sieber C.M.K."/>
            <person name="Emerson J.B."/>
            <person name="Anantharaman K."/>
            <person name="Thomas B.C."/>
            <person name="Malmstrom R."/>
            <person name="Stieglmeier M."/>
            <person name="Klingl A."/>
            <person name="Woyke T."/>
            <person name="Ryan C.M."/>
            <person name="Banfield J.F."/>
        </authorList>
    </citation>
    <scope>NUCLEOTIDE SEQUENCE [LARGE SCALE GENOMIC DNA]</scope>
</reference>
<name>A0A2H0YYD8_9BACT</name>
<comment type="caution">
    <text evidence="2">The sequence shown here is derived from an EMBL/GenBank/DDBJ whole genome shotgun (WGS) entry which is preliminary data.</text>
</comment>
<keyword evidence="1" id="KW-1133">Transmembrane helix</keyword>
<gene>
    <name evidence="2" type="ORF">COT23_01840</name>
</gene>
<dbReference type="Proteomes" id="UP000228687">
    <property type="component" value="Unassembled WGS sequence"/>
</dbReference>
<dbReference type="AlphaFoldDB" id="A0A2H0YYD8"/>
<sequence>MKERPSRFSSVEDTDRHVRAEMLDLEAQGLRNCHRQETEEKSFQGIQNDESTPEEWHEKLSIAISHHKKKHEEYRKLREENLTNRSEELDIETKKLGPKVVEFIGSGIEMYNKLHWAKKLFVTGSLVAGVSLTSTVAPIISGVLATALYGQRVVGAVGLAINKRKKLNAKIEKDPEHWLANKSELAKNTYAVALAAVYMGATIVAVHEGVEALNALGVNEWLSGIFGHHEPTADVSVTPDAPHTAPVADAGVNEVITEPAHVPESVTIPAVEVPVEMPTVEASHGHGYEYLAKRLWEQLQDKHLDPSKYAEDSDIHKLLTADAQSIDKVVHQIASDTKHGFFNPDGTSVQINPGDHLSIDPSSGAIHISTNHTSFVHAPEGAHVTPAIHHPETSLVHHAVEQPSHPVESVPAIAHEPPLGEPPASYVTNPSGLHIEIYEPHIYADAGAKHLFVYGGSPTEKINAIVKYLTENPHKVVFNADDNGATRIPWSLVDGKVIPGAPIRTGGFLGWFSSFMKAPGPEDFKQVIK</sequence>
<evidence type="ECO:0000313" key="2">
    <source>
        <dbReference type="EMBL" id="PIS43329.1"/>
    </source>
</evidence>
<feature type="transmembrane region" description="Helical" evidence="1">
    <location>
        <begin position="120"/>
        <end position="149"/>
    </location>
</feature>
<keyword evidence="1" id="KW-0812">Transmembrane</keyword>
<evidence type="ECO:0000256" key="1">
    <source>
        <dbReference type="SAM" id="Phobius"/>
    </source>
</evidence>
<organism evidence="2 3">
    <name type="scientific">Candidatus Kaiserbacteria bacterium CG08_land_8_20_14_0_20_50_21</name>
    <dbReference type="NCBI Taxonomy" id="1974604"/>
    <lineage>
        <taxon>Bacteria</taxon>
        <taxon>Candidatus Kaiseribacteriota</taxon>
    </lineage>
</organism>
<proteinExistence type="predicted"/>
<keyword evidence="1" id="KW-0472">Membrane</keyword>
<dbReference type="EMBL" id="PEXT01000039">
    <property type="protein sequence ID" value="PIS43329.1"/>
    <property type="molecule type" value="Genomic_DNA"/>
</dbReference>
<evidence type="ECO:0000313" key="3">
    <source>
        <dbReference type="Proteomes" id="UP000228687"/>
    </source>
</evidence>